<organism evidence="1 2">
    <name type="scientific">Cupriavidus taiwanensis</name>
    <dbReference type="NCBI Taxonomy" id="164546"/>
    <lineage>
        <taxon>Bacteria</taxon>
        <taxon>Pseudomonadati</taxon>
        <taxon>Pseudomonadota</taxon>
        <taxon>Betaproteobacteria</taxon>
        <taxon>Burkholderiales</taxon>
        <taxon>Burkholderiaceae</taxon>
        <taxon>Cupriavidus</taxon>
    </lineage>
</organism>
<dbReference type="EMBL" id="OOEF01000029">
    <property type="protein sequence ID" value="SPK70078.1"/>
    <property type="molecule type" value="Genomic_DNA"/>
</dbReference>
<protein>
    <submittedName>
        <fullName evidence="1">Uncharacterized protein</fullName>
    </submittedName>
</protein>
<sequence length="124" mass="14146">MRKNPILHLPEYGHMLSHVHVVRRHIDNVLESTPCRLQHHAQVLPARQELRFGIRDHCKVNGTPHLSSAENGGAKPYRGYIAGTVYDTLHRSRDDQFSVCHLFIRKCGNARPSGQDCMPRQCSD</sequence>
<dbReference type="Proteomes" id="UP000255505">
    <property type="component" value="Unassembled WGS sequence"/>
</dbReference>
<proteinExistence type="predicted"/>
<reference evidence="1 2" key="1">
    <citation type="submission" date="2018-01" db="EMBL/GenBank/DDBJ databases">
        <authorList>
            <person name="Gaut B.S."/>
            <person name="Morton B.R."/>
            <person name="Clegg M.T."/>
            <person name="Duvall M.R."/>
        </authorList>
    </citation>
    <scope>NUCLEOTIDE SEQUENCE [LARGE SCALE GENOMIC DNA]</scope>
    <source>
        <strain evidence="1">Cupriavidus taiwanensis LMG 19425</strain>
    </source>
</reference>
<accession>A0A375I7K5</accession>
<name>A0A375I7K5_9BURK</name>
<dbReference type="AlphaFoldDB" id="A0A375I7K5"/>
<evidence type="ECO:0000313" key="1">
    <source>
        <dbReference type="EMBL" id="SPK70078.1"/>
    </source>
</evidence>
<gene>
    <name evidence="1" type="ORF">CT19425_U350048</name>
</gene>
<evidence type="ECO:0000313" key="2">
    <source>
        <dbReference type="Proteomes" id="UP000255505"/>
    </source>
</evidence>